<evidence type="ECO:0000313" key="2">
    <source>
        <dbReference type="EMBL" id="GLB52342.1"/>
    </source>
</evidence>
<feature type="transmembrane region" description="Helical" evidence="1">
    <location>
        <begin position="104"/>
        <end position="125"/>
    </location>
</feature>
<dbReference type="AlphaFoldDB" id="A0A9W6EVC0"/>
<feature type="transmembrane region" description="Helical" evidence="1">
    <location>
        <begin position="12"/>
        <end position="31"/>
    </location>
</feature>
<feature type="transmembrane region" description="Helical" evidence="1">
    <location>
        <begin position="131"/>
        <end position="152"/>
    </location>
</feature>
<organism evidence="2 3">
    <name type="scientific">Neptunitalea chrysea</name>
    <dbReference type="NCBI Taxonomy" id="1647581"/>
    <lineage>
        <taxon>Bacteria</taxon>
        <taxon>Pseudomonadati</taxon>
        <taxon>Bacteroidota</taxon>
        <taxon>Flavobacteriia</taxon>
        <taxon>Flavobacteriales</taxon>
        <taxon>Flavobacteriaceae</taxon>
        <taxon>Neptunitalea</taxon>
    </lineage>
</organism>
<proteinExistence type="predicted"/>
<feature type="transmembrane region" description="Helical" evidence="1">
    <location>
        <begin position="73"/>
        <end position="92"/>
    </location>
</feature>
<dbReference type="RefSeq" id="WP_281753574.1">
    <property type="nucleotide sequence ID" value="NZ_BRVP01000008.1"/>
</dbReference>
<keyword evidence="3" id="KW-1185">Reference proteome</keyword>
<accession>A0A9W6EVC0</accession>
<name>A0A9W6EVC0_9FLAO</name>
<gene>
    <name evidence="2" type="ORF">NBRC110019_13820</name>
</gene>
<sequence>MKTRYLFPHRYKNFGWILFGVSIVLGIMMHITNDLFDGDSLIVPFLAIYNDPFLGSDGGQFFQIIKTGIFDELLITGIIFGGVLVGFSKLKIEDEFTSKLRSESLIWAFYVTSILNVLISLFIYGGIYLTFLVYNLFFQLIFFIIRFHYVLYKSNKEMSYEE</sequence>
<comment type="caution">
    <text evidence="2">The sequence shown here is derived from an EMBL/GenBank/DDBJ whole genome shotgun (WGS) entry which is preliminary data.</text>
</comment>
<keyword evidence="1" id="KW-1133">Transmembrane helix</keyword>
<dbReference type="EMBL" id="BRVP01000008">
    <property type="protein sequence ID" value="GLB52342.1"/>
    <property type="molecule type" value="Genomic_DNA"/>
</dbReference>
<protein>
    <submittedName>
        <fullName evidence="2">Uncharacterized protein</fullName>
    </submittedName>
</protein>
<keyword evidence="1" id="KW-0472">Membrane</keyword>
<keyword evidence="1" id="KW-0812">Transmembrane</keyword>
<dbReference type="Proteomes" id="UP001143545">
    <property type="component" value="Unassembled WGS sequence"/>
</dbReference>
<evidence type="ECO:0000313" key="3">
    <source>
        <dbReference type="Proteomes" id="UP001143545"/>
    </source>
</evidence>
<reference evidence="2" key="1">
    <citation type="submission" date="2022-07" db="EMBL/GenBank/DDBJ databases">
        <title>Taxonomy of Novel Oxalotrophic and Methylotrophic Bacteria.</title>
        <authorList>
            <person name="Sahin N."/>
            <person name="Tani A."/>
        </authorList>
    </citation>
    <scope>NUCLEOTIDE SEQUENCE</scope>
    <source>
        <strain evidence="2">AM327</strain>
    </source>
</reference>
<evidence type="ECO:0000256" key="1">
    <source>
        <dbReference type="SAM" id="Phobius"/>
    </source>
</evidence>